<dbReference type="Gene3D" id="3.40.50.300">
    <property type="entry name" value="P-loop containing nucleotide triphosphate hydrolases"/>
    <property type="match status" value="2"/>
</dbReference>
<dbReference type="SUPFAM" id="SSF52540">
    <property type="entry name" value="P-loop containing nucleoside triphosphate hydrolases"/>
    <property type="match status" value="2"/>
</dbReference>
<sequence length="441" mass="49050">MLDQKRPRIDSDEDTIHRFGPNSFKLQSLPVQVLGLVGNNGIGKSTALKLLSGKAKLNLGRFNAICKPQYVDHLSKFVRGNVGQLLSLANNAIDVKQEVVADLDLIQVMNRNVEDLSGGELQRFAIASAALQNADIYFYVIVVEHDLSVLDYLSDFICCLYGKPGKYGAVTLPFSRLHRKVTCAGYKYPTRTRGNFTLRVVEGEFTDSQIIVMLGENGTGKSTFVRILAGLLKPDPVEGLDMETLNFNVSYKPQRIGIKLEFECSVKMLLHAKIPDSISNAEFLSNVFEPLSIQKLTDKELGDLSGGEMQVVALTLCLGMPADIYLIDEPSTYLDSEHCIVASNVIKKFIRDGKKTAFVVEHDFTMSTYLADRVIVYEGKPSIDCVANSPQSVLTGMNLFLSHLDITLRRDSTNLLPRINKHESIEDREQMAAGSYYYMDN</sequence>
<dbReference type="InterPro" id="IPR027417">
    <property type="entry name" value="P-loop_NTPase"/>
</dbReference>
<dbReference type="InterPro" id="IPR003439">
    <property type="entry name" value="ABC_transporter-like_ATP-bd"/>
</dbReference>
<dbReference type="AlphaFoldDB" id="A0A8X8YCC8"/>
<comment type="caution">
    <text evidence="4">The sequence shown here is derived from an EMBL/GenBank/DDBJ whole genome shotgun (WGS) entry which is preliminary data.</text>
</comment>
<dbReference type="Pfam" id="PF00005">
    <property type="entry name" value="ABC_tran"/>
    <property type="match status" value="2"/>
</dbReference>
<proteinExistence type="predicted"/>
<name>A0A8X8YCC8_SALSN</name>
<accession>A0A8X8YCC8</accession>
<dbReference type="InterPro" id="IPR003593">
    <property type="entry name" value="AAA+_ATPase"/>
</dbReference>
<feature type="domain" description="ABC transporter" evidence="3">
    <location>
        <begin position="172"/>
        <end position="404"/>
    </location>
</feature>
<keyword evidence="2" id="KW-0067">ATP-binding</keyword>
<evidence type="ECO:0000256" key="2">
    <source>
        <dbReference type="ARBA" id="ARBA00022840"/>
    </source>
</evidence>
<dbReference type="PROSITE" id="PS50893">
    <property type="entry name" value="ABC_TRANSPORTER_2"/>
    <property type="match status" value="1"/>
</dbReference>
<evidence type="ECO:0000259" key="3">
    <source>
        <dbReference type="PROSITE" id="PS50893"/>
    </source>
</evidence>
<dbReference type="EMBL" id="PNBA02000003">
    <property type="protein sequence ID" value="KAG6429983.1"/>
    <property type="molecule type" value="Genomic_DNA"/>
</dbReference>
<organism evidence="4">
    <name type="scientific">Salvia splendens</name>
    <name type="common">Scarlet sage</name>
    <dbReference type="NCBI Taxonomy" id="180675"/>
    <lineage>
        <taxon>Eukaryota</taxon>
        <taxon>Viridiplantae</taxon>
        <taxon>Streptophyta</taxon>
        <taxon>Embryophyta</taxon>
        <taxon>Tracheophyta</taxon>
        <taxon>Spermatophyta</taxon>
        <taxon>Magnoliopsida</taxon>
        <taxon>eudicotyledons</taxon>
        <taxon>Gunneridae</taxon>
        <taxon>Pentapetalae</taxon>
        <taxon>asterids</taxon>
        <taxon>lamiids</taxon>
        <taxon>Lamiales</taxon>
        <taxon>Lamiaceae</taxon>
        <taxon>Nepetoideae</taxon>
        <taxon>Mentheae</taxon>
        <taxon>Salviinae</taxon>
        <taxon>Salvia</taxon>
        <taxon>Salvia subgen. Calosphace</taxon>
        <taxon>core Calosphace</taxon>
    </lineage>
</organism>
<keyword evidence="5" id="KW-1185">Reference proteome</keyword>
<reference evidence="4" key="2">
    <citation type="submission" date="2020-08" db="EMBL/GenBank/DDBJ databases">
        <title>Plant Genome Project.</title>
        <authorList>
            <person name="Zhang R.-G."/>
        </authorList>
    </citation>
    <scope>NUCLEOTIDE SEQUENCE</scope>
    <source>
        <strain evidence="4">Huo1</strain>
        <tissue evidence="4">Leaf</tissue>
    </source>
</reference>
<evidence type="ECO:0000256" key="1">
    <source>
        <dbReference type="ARBA" id="ARBA00022741"/>
    </source>
</evidence>
<gene>
    <name evidence="4" type="ORF">SASPL_108042</name>
</gene>
<dbReference type="InterPro" id="IPR013283">
    <property type="entry name" value="RLI1"/>
</dbReference>
<dbReference type="Proteomes" id="UP000298416">
    <property type="component" value="Unassembled WGS sequence"/>
</dbReference>
<evidence type="ECO:0000313" key="4">
    <source>
        <dbReference type="EMBL" id="KAG6429983.1"/>
    </source>
</evidence>
<dbReference type="GO" id="GO:0005524">
    <property type="term" value="F:ATP binding"/>
    <property type="evidence" value="ECO:0007669"/>
    <property type="project" value="UniProtKB-KW"/>
</dbReference>
<keyword evidence="1" id="KW-0547">Nucleotide-binding</keyword>
<evidence type="ECO:0000313" key="5">
    <source>
        <dbReference type="Proteomes" id="UP000298416"/>
    </source>
</evidence>
<protein>
    <recommendedName>
        <fullName evidence="3">ABC transporter domain-containing protein</fullName>
    </recommendedName>
</protein>
<dbReference type="PANTHER" id="PTHR19248">
    <property type="entry name" value="ATP-BINDING TRANSPORT PROTEIN-RELATED"/>
    <property type="match status" value="1"/>
</dbReference>
<dbReference type="SMART" id="SM00382">
    <property type="entry name" value="AAA"/>
    <property type="match status" value="2"/>
</dbReference>
<reference evidence="4" key="1">
    <citation type="submission" date="2018-01" db="EMBL/GenBank/DDBJ databases">
        <authorList>
            <person name="Mao J.F."/>
        </authorList>
    </citation>
    <scope>NUCLEOTIDE SEQUENCE</scope>
    <source>
        <strain evidence="4">Huo1</strain>
        <tissue evidence="4">Leaf</tissue>
    </source>
</reference>
<dbReference type="GO" id="GO:0016887">
    <property type="term" value="F:ATP hydrolysis activity"/>
    <property type="evidence" value="ECO:0007669"/>
    <property type="project" value="InterPro"/>
</dbReference>